<evidence type="ECO:0000313" key="1">
    <source>
        <dbReference type="EMBL" id="KAH7692316.1"/>
    </source>
</evidence>
<dbReference type="Proteomes" id="UP000827976">
    <property type="component" value="Chromosome 1"/>
</dbReference>
<proteinExistence type="predicted"/>
<organism evidence="1 2">
    <name type="scientific">Dioscorea alata</name>
    <name type="common">Purple yam</name>
    <dbReference type="NCBI Taxonomy" id="55571"/>
    <lineage>
        <taxon>Eukaryota</taxon>
        <taxon>Viridiplantae</taxon>
        <taxon>Streptophyta</taxon>
        <taxon>Embryophyta</taxon>
        <taxon>Tracheophyta</taxon>
        <taxon>Spermatophyta</taxon>
        <taxon>Magnoliopsida</taxon>
        <taxon>Liliopsida</taxon>
        <taxon>Dioscoreales</taxon>
        <taxon>Dioscoreaceae</taxon>
        <taxon>Dioscorea</taxon>
    </lineage>
</organism>
<name>A0ACB7WUC8_DIOAL</name>
<protein>
    <submittedName>
        <fullName evidence="1">Uncharacterized protein</fullName>
    </submittedName>
</protein>
<gene>
    <name evidence="1" type="ORF">IHE45_01G058700</name>
</gene>
<sequence>MNQGLDQNIHRLSICGPLTKRQTTHQLLNASL</sequence>
<reference evidence="2" key="1">
    <citation type="journal article" date="2022" name="Nat. Commun.">
        <title>Chromosome evolution and the genetic basis of agronomically important traits in greater yam.</title>
        <authorList>
            <person name="Bredeson J.V."/>
            <person name="Lyons J.B."/>
            <person name="Oniyinde I.O."/>
            <person name="Okereke N.R."/>
            <person name="Kolade O."/>
            <person name="Nnabue I."/>
            <person name="Nwadili C.O."/>
            <person name="Hribova E."/>
            <person name="Parker M."/>
            <person name="Nwogha J."/>
            <person name="Shu S."/>
            <person name="Carlson J."/>
            <person name="Kariba R."/>
            <person name="Muthemba S."/>
            <person name="Knop K."/>
            <person name="Barton G.J."/>
            <person name="Sherwood A.V."/>
            <person name="Lopez-Montes A."/>
            <person name="Asiedu R."/>
            <person name="Jamnadass R."/>
            <person name="Muchugi A."/>
            <person name="Goodstein D."/>
            <person name="Egesi C.N."/>
            <person name="Featherston J."/>
            <person name="Asfaw A."/>
            <person name="Simpson G.G."/>
            <person name="Dolezel J."/>
            <person name="Hendre P.S."/>
            <person name="Van Deynze A."/>
            <person name="Kumar P.L."/>
            <person name="Obidiegwu J.E."/>
            <person name="Bhattacharjee R."/>
            <person name="Rokhsar D.S."/>
        </authorList>
    </citation>
    <scope>NUCLEOTIDE SEQUENCE [LARGE SCALE GENOMIC DNA]</scope>
    <source>
        <strain evidence="2">cv. TDa95/00328</strain>
    </source>
</reference>
<accession>A0ACB7WUC8</accession>
<evidence type="ECO:0000313" key="2">
    <source>
        <dbReference type="Proteomes" id="UP000827976"/>
    </source>
</evidence>
<dbReference type="EMBL" id="CM037011">
    <property type="protein sequence ID" value="KAH7692316.1"/>
    <property type="molecule type" value="Genomic_DNA"/>
</dbReference>
<comment type="caution">
    <text evidence="1">The sequence shown here is derived from an EMBL/GenBank/DDBJ whole genome shotgun (WGS) entry which is preliminary data.</text>
</comment>
<keyword evidence="2" id="KW-1185">Reference proteome</keyword>